<gene>
    <name evidence="1" type="ORF">ACOLOM_LOCUS861</name>
</gene>
<keyword evidence="2" id="KW-1185">Reference proteome</keyword>
<dbReference type="EMBL" id="CAJVPT010000938">
    <property type="protein sequence ID" value="CAG8453475.1"/>
    <property type="molecule type" value="Genomic_DNA"/>
</dbReference>
<name>A0ACA9K641_9GLOM</name>
<evidence type="ECO:0000313" key="1">
    <source>
        <dbReference type="EMBL" id="CAG8453475.1"/>
    </source>
</evidence>
<evidence type="ECO:0000313" key="2">
    <source>
        <dbReference type="Proteomes" id="UP000789525"/>
    </source>
</evidence>
<proteinExistence type="predicted"/>
<reference evidence="1" key="1">
    <citation type="submission" date="2021-06" db="EMBL/GenBank/DDBJ databases">
        <authorList>
            <person name="Kallberg Y."/>
            <person name="Tangrot J."/>
            <person name="Rosling A."/>
        </authorList>
    </citation>
    <scope>NUCLEOTIDE SEQUENCE</scope>
    <source>
        <strain evidence="1">CL356</strain>
    </source>
</reference>
<dbReference type="Proteomes" id="UP000789525">
    <property type="component" value="Unassembled WGS sequence"/>
</dbReference>
<accession>A0ACA9K641</accession>
<protein>
    <submittedName>
        <fullName evidence="1">13317_t:CDS:1</fullName>
    </submittedName>
</protein>
<sequence>MTVRNSGLVKLHLDSRRTPLKASHIDGSKLSQKVPHSMTRNSDERKGPPLRSRPILLLHSMTRNSDERKGSSLRSRPLLQQRLFLTPTLFQEVRGDGE</sequence>
<organism evidence="1 2">
    <name type="scientific">Acaulospora colombiana</name>
    <dbReference type="NCBI Taxonomy" id="27376"/>
    <lineage>
        <taxon>Eukaryota</taxon>
        <taxon>Fungi</taxon>
        <taxon>Fungi incertae sedis</taxon>
        <taxon>Mucoromycota</taxon>
        <taxon>Glomeromycotina</taxon>
        <taxon>Glomeromycetes</taxon>
        <taxon>Diversisporales</taxon>
        <taxon>Acaulosporaceae</taxon>
        <taxon>Acaulospora</taxon>
    </lineage>
</organism>
<comment type="caution">
    <text evidence="1">The sequence shown here is derived from an EMBL/GenBank/DDBJ whole genome shotgun (WGS) entry which is preliminary data.</text>
</comment>